<proteinExistence type="predicted"/>
<evidence type="ECO:0000259" key="1">
    <source>
        <dbReference type="Pfam" id="PF13649"/>
    </source>
</evidence>
<dbReference type="InterPro" id="IPR008928">
    <property type="entry name" value="6-hairpin_glycosidase_sf"/>
</dbReference>
<dbReference type="InterPro" id="IPR041698">
    <property type="entry name" value="Methyltransf_25"/>
</dbReference>
<dbReference type="Gene3D" id="3.40.50.150">
    <property type="entry name" value="Vaccinia Virus protein VP39"/>
    <property type="match status" value="1"/>
</dbReference>
<accession>A0A3B0WG06</accession>
<reference evidence="2" key="1">
    <citation type="submission" date="2018-06" db="EMBL/GenBank/DDBJ databases">
        <authorList>
            <person name="Zhirakovskaya E."/>
        </authorList>
    </citation>
    <scope>NUCLEOTIDE SEQUENCE</scope>
</reference>
<dbReference type="EMBL" id="UOFC01000203">
    <property type="protein sequence ID" value="VAW48329.1"/>
    <property type="molecule type" value="Genomic_DNA"/>
</dbReference>
<dbReference type="CDD" id="cd02440">
    <property type="entry name" value="AdoMet_MTases"/>
    <property type="match status" value="1"/>
</dbReference>
<dbReference type="SUPFAM" id="SSF48208">
    <property type="entry name" value="Six-hairpin glycosidases"/>
    <property type="match status" value="1"/>
</dbReference>
<evidence type="ECO:0000313" key="2">
    <source>
        <dbReference type="EMBL" id="VAW48329.1"/>
    </source>
</evidence>
<name>A0A3B0WG06_9ZZZZ</name>
<organism evidence="2">
    <name type="scientific">hydrothermal vent metagenome</name>
    <dbReference type="NCBI Taxonomy" id="652676"/>
    <lineage>
        <taxon>unclassified sequences</taxon>
        <taxon>metagenomes</taxon>
        <taxon>ecological metagenomes</taxon>
    </lineage>
</organism>
<dbReference type="SUPFAM" id="SSF53335">
    <property type="entry name" value="S-adenosyl-L-methionine-dependent methyltransferases"/>
    <property type="match status" value="1"/>
</dbReference>
<dbReference type="Gene3D" id="1.50.10.20">
    <property type="match status" value="2"/>
</dbReference>
<protein>
    <recommendedName>
        <fullName evidence="1">Methyltransferase domain-containing protein</fullName>
    </recommendedName>
</protein>
<dbReference type="AlphaFoldDB" id="A0A3B0WG06"/>
<dbReference type="InterPro" id="IPR029063">
    <property type="entry name" value="SAM-dependent_MTases_sf"/>
</dbReference>
<dbReference type="GO" id="GO:0005975">
    <property type="term" value="P:carbohydrate metabolic process"/>
    <property type="evidence" value="ECO:0007669"/>
    <property type="project" value="InterPro"/>
</dbReference>
<feature type="domain" description="Methyltransferase" evidence="1">
    <location>
        <begin position="347"/>
        <end position="438"/>
    </location>
</feature>
<gene>
    <name evidence="2" type="ORF">MNBD_GAMMA03-2076</name>
</gene>
<dbReference type="Pfam" id="PF13649">
    <property type="entry name" value="Methyltransf_25"/>
    <property type="match status" value="1"/>
</dbReference>
<dbReference type="CDD" id="cd00688">
    <property type="entry name" value="ISOPREN_C2_like"/>
    <property type="match status" value="1"/>
</dbReference>
<sequence length="536" mass="61188">MIENYNKALQWIHNHTLPEQGIIVSSQEKIPYLEVTGYLIPTLLDAGEINLAEQYADFLAYMQRPNGSFAGPDGREYIFDTGQALRGLNRVAKKWKRFKPAAKRAADYIASSVQSTGQIPAIYDGVITENVHVFILPVLVEAAEVLNNLDYKQVAQRALHYYKNQPDILESNLLTHFYAYILDGFIDMGEEEFIRPAIEKIFKKQKRNGSISAYPDVKWVCLTGLTQLGIVAYKLGMTEQAQKAWKFCAKHQNDSGGFYGSVGRKAQYFQDAEISWANKFFLDAFHMYGHPGKLESKKLCLLNSDEWHAAIVSQKVEDITQKIRQNQFPVWVKPFLNHSIPGDSFFEIGSGTGEISAILGVYDRKVHLLDYSQDNILYAEQLFQQLKLEGKFYCGDMFADFPIEENEVDWTFSSGVLEHYSDEEIINVMQKSATISRKGVMCLVPNRNALFYRIGKHKMESEGKWTYGYENPKSTMKPYFKAAGLKNIQEYSVATQHTLELWGKDYPEIKEFFGSLSKAELDGLNQGYLLFTYGEK</sequence>